<dbReference type="Proteomes" id="UP000469559">
    <property type="component" value="Unassembled WGS sequence"/>
</dbReference>
<protein>
    <submittedName>
        <fullName evidence="5">Oxidoreductase swnN</fullName>
    </submittedName>
</protein>
<evidence type="ECO:0000313" key="5">
    <source>
        <dbReference type="EMBL" id="TVY21625.1"/>
    </source>
</evidence>
<comment type="caution">
    <text evidence="5">The sequence shown here is derived from an EMBL/GenBank/DDBJ whole genome shotgun (WGS) entry which is preliminary data.</text>
</comment>
<comment type="similarity">
    <text evidence="1">Belongs to the NmrA-type oxidoreductase family. Isoflavone reductase subfamily.</text>
</comment>
<feature type="domain" description="NmrA-like" evidence="4">
    <location>
        <begin position="3"/>
        <end position="249"/>
    </location>
</feature>
<dbReference type="GO" id="GO:0016491">
    <property type="term" value="F:oxidoreductase activity"/>
    <property type="evidence" value="ECO:0007669"/>
    <property type="project" value="UniProtKB-KW"/>
</dbReference>
<accession>A0A8T9BPB2</accession>
<sequence>MVKIVVAGGSGQVGREVIDALVAAKKHEITVLSRNVSSDANASFFPFVHTEMAQKAAVVDSTPGFKWRVIDYNDKSELTEALRGIHTVLSFTQLLSDPQNTTEKNLIDAAIVARVKRFAPSQWGSASTVGMPWWAGKDKVKEYLEKVNENEKILEYTLFQPGLFLDYLATPYKTAKHLEPLNTMIDFQNRRAIVVDGHDTVMTYTTVQDLAAVVVRAVDLGGEWPMSGGISGNKLPISQVLKIGEKLRGEPCHIHSTLSCSRGITGHPFTIDKVRLEDLENGILTASWTLEASHPTVAGDQIEKMLKTVLIGTLIGSAKGAWDVSDEVNKLLPDFRFTQIDDFLTEVWQGKL</sequence>
<dbReference type="EMBL" id="QGMF01000011">
    <property type="protein sequence ID" value="TVY21625.1"/>
    <property type="molecule type" value="Genomic_DNA"/>
</dbReference>
<dbReference type="Gene3D" id="3.40.50.720">
    <property type="entry name" value="NAD(P)-binding Rossmann-like Domain"/>
    <property type="match status" value="1"/>
</dbReference>
<proteinExistence type="inferred from homology"/>
<name>A0A8T9BPB2_9HELO</name>
<dbReference type="InterPro" id="IPR051609">
    <property type="entry name" value="NmrA/Isoflavone_reductase-like"/>
</dbReference>
<dbReference type="Pfam" id="PF05368">
    <property type="entry name" value="NmrA"/>
    <property type="match status" value="1"/>
</dbReference>
<dbReference type="OrthoDB" id="10000533at2759"/>
<evidence type="ECO:0000313" key="6">
    <source>
        <dbReference type="Proteomes" id="UP000469559"/>
    </source>
</evidence>
<dbReference type="AlphaFoldDB" id="A0A8T9BPB2"/>
<dbReference type="InterPro" id="IPR036291">
    <property type="entry name" value="NAD(P)-bd_dom_sf"/>
</dbReference>
<gene>
    <name evidence="5" type="primary">swnN</name>
    <name evidence="5" type="ORF">LARI1_G000167</name>
</gene>
<dbReference type="InterPro" id="IPR008030">
    <property type="entry name" value="NmrA-like"/>
</dbReference>
<evidence type="ECO:0000256" key="1">
    <source>
        <dbReference type="ARBA" id="ARBA00005725"/>
    </source>
</evidence>
<keyword evidence="3" id="KW-0560">Oxidoreductase</keyword>
<keyword evidence="2" id="KW-0521">NADP</keyword>
<dbReference type="PANTHER" id="PTHR47706">
    <property type="entry name" value="NMRA-LIKE FAMILY PROTEIN"/>
    <property type="match status" value="1"/>
</dbReference>
<dbReference type="PANTHER" id="PTHR47706:SF4">
    <property type="entry name" value="NMRA-LIKE DOMAIN-CONTAINING PROTEIN"/>
    <property type="match status" value="1"/>
</dbReference>
<reference evidence="5 6" key="1">
    <citation type="submission" date="2018-05" db="EMBL/GenBank/DDBJ databases">
        <title>Whole genome sequencing for identification of molecular markers to develop diagnostic detection tools for the regulated plant pathogen Lachnellula willkommii.</title>
        <authorList>
            <person name="Giroux E."/>
            <person name="Bilodeau G."/>
        </authorList>
    </citation>
    <scope>NUCLEOTIDE SEQUENCE [LARGE SCALE GENOMIC DNA]</scope>
    <source>
        <strain evidence="5 6">CBS 203.66</strain>
    </source>
</reference>
<organism evidence="5 6">
    <name type="scientific">Lachnellula arida</name>
    <dbReference type="NCBI Taxonomy" id="1316785"/>
    <lineage>
        <taxon>Eukaryota</taxon>
        <taxon>Fungi</taxon>
        <taxon>Dikarya</taxon>
        <taxon>Ascomycota</taxon>
        <taxon>Pezizomycotina</taxon>
        <taxon>Leotiomycetes</taxon>
        <taxon>Helotiales</taxon>
        <taxon>Lachnaceae</taxon>
        <taxon>Lachnellula</taxon>
    </lineage>
</organism>
<evidence type="ECO:0000256" key="3">
    <source>
        <dbReference type="ARBA" id="ARBA00023002"/>
    </source>
</evidence>
<evidence type="ECO:0000259" key="4">
    <source>
        <dbReference type="Pfam" id="PF05368"/>
    </source>
</evidence>
<evidence type="ECO:0000256" key="2">
    <source>
        <dbReference type="ARBA" id="ARBA00022857"/>
    </source>
</evidence>
<dbReference type="SUPFAM" id="SSF51735">
    <property type="entry name" value="NAD(P)-binding Rossmann-fold domains"/>
    <property type="match status" value="1"/>
</dbReference>
<keyword evidence="6" id="KW-1185">Reference proteome</keyword>